<evidence type="ECO:0008006" key="3">
    <source>
        <dbReference type="Google" id="ProtNLM"/>
    </source>
</evidence>
<gene>
    <name evidence="1" type="ORF">AVEN_242065_1</name>
</gene>
<dbReference type="OrthoDB" id="6437521at2759"/>
<dbReference type="Proteomes" id="UP000499080">
    <property type="component" value="Unassembled WGS sequence"/>
</dbReference>
<dbReference type="Gene3D" id="3.30.420.10">
    <property type="entry name" value="Ribonuclease H-like superfamily/Ribonuclease H"/>
    <property type="match status" value="1"/>
</dbReference>
<dbReference type="PANTHER" id="PTHR46060:SF1">
    <property type="entry name" value="MARINER MOS1 TRANSPOSASE-LIKE PROTEIN"/>
    <property type="match status" value="1"/>
</dbReference>
<comment type="caution">
    <text evidence="1">The sequence shown here is derived from an EMBL/GenBank/DDBJ whole genome shotgun (WGS) entry which is preliminary data.</text>
</comment>
<dbReference type="EMBL" id="BGPR01095976">
    <property type="protein sequence ID" value="GBM40443.1"/>
    <property type="molecule type" value="Genomic_DNA"/>
</dbReference>
<evidence type="ECO:0000313" key="1">
    <source>
        <dbReference type="EMBL" id="GBM40443.1"/>
    </source>
</evidence>
<reference evidence="1 2" key="1">
    <citation type="journal article" date="2019" name="Sci. Rep.">
        <title>Orb-weaving spider Araneus ventricosus genome elucidates the spidroin gene catalogue.</title>
        <authorList>
            <person name="Kono N."/>
            <person name="Nakamura H."/>
            <person name="Ohtoshi R."/>
            <person name="Moran D.A.P."/>
            <person name="Shinohara A."/>
            <person name="Yoshida Y."/>
            <person name="Fujiwara M."/>
            <person name="Mori M."/>
            <person name="Tomita M."/>
            <person name="Arakawa K."/>
        </authorList>
    </citation>
    <scope>NUCLEOTIDE SEQUENCE [LARGE SCALE GENOMIC DNA]</scope>
</reference>
<evidence type="ECO:0000313" key="2">
    <source>
        <dbReference type="Proteomes" id="UP000499080"/>
    </source>
</evidence>
<dbReference type="InterPro" id="IPR036397">
    <property type="entry name" value="RNaseH_sf"/>
</dbReference>
<organism evidence="1 2">
    <name type="scientific">Araneus ventricosus</name>
    <name type="common">Orbweaver spider</name>
    <name type="synonym">Epeira ventricosa</name>
    <dbReference type="NCBI Taxonomy" id="182803"/>
    <lineage>
        <taxon>Eukaryota</taxon>
        <taxon>Metazoa</taxon>
        <taxon>Ecdysozoa</taxon>
        <taxon>Arthropoda</taxon>
        <taxon>Chelicerata</taxon>
        <taxon>Arachnida</taxon>
        <taxon>Araneae</taxon>
        <taxon>Araneomorphae</taxon>
        <taxon>Entelegynae</taxon>
        <taxon>Araneoidea</taxon>
        <taxon>Araneidae</taxon>
        <taxon>Araneus</taxon>
    </lineage>
</organism>
<keyword evidence="2" id="KW-1185">Reference proteome</keyword>
<name>A0A4Y2FH94_ARAVE</name>
<protein>
    <recommendedName>
        <fullName evidence="3">Histone-lysine N-methyltransferase SETMAR</fullName>
    </recommendedName>
</protein>
<dbReference type="InterPro" id="IPR052709">
    <property type="entry name" value="Transposase-MT_Hybrid"/>
</dbReference>
<dbReference type="PANTHER" id="PTHR46060">
    <property type="entry name" value="MARINER MOS1 TRANSPOSASE-LIKE PROTEIN"/>
    <property type="match status" value="1"/>
</dbReference>
<sequence length="166" mass="18537">MFKIIESPAPCEVRSLIRFCRQETCLLQTFAGRVVKFTEILPCLKAKCVGSWRPCFGIGMVFCWSTSCNAGTTINAVAYGQTLRKQRRAIQNKRRGMLTEGILLLHDNARSHTAAQTQALLDSFGWKVLDPPTALTLRRAILIFSTVSNIIWAATTTTMTKTLKQP</sequence>
<accession>A0A4Y2FH94</accession>
<dbReference type="AlphaFoldDB" id="A0A4Y2FH94"/>
<dbReference type="GO" id="GO:0003676">
    <property type="term" value="F:nucleic acid binding"/>
    <property type="evidence" value="ECO:0007669"/>
    <property type="project" value="InterPro"/>
</dbReference>
<proteinExistence type="predicted"/>